<dbReference type="KEGG" id="ksn:43590404"/>
<dbReference type="InterPro" id="IPR016135">
    <property type="entry name" value="UBQ-conjugating_enzyme/RWD"/>
</dbReference>
<accession>A0AAJ8MVK1</accession>
<gene>
    <name evidence="3" type="ORF">CI109_101411</name>
</gene>
<reference evidence="3" key="1">
    <citation type="submission" date="2017-08" db="EMBL/GenBank/DDBJ databases">
        <authorList>
            <person name="Cuomo C."/>
            <person name="Billmyre B."/>
            <person name="Heitman J."/>
        </authorList>
    </citation>
    <scope>NUCLEOTIDE SEQUENCE</scope>
    <source>
        <strain evidence="3">CBS 12478</strain>
    </source>
</reference>
<keyword evidence="4" id="KW-1185">Reference proteome</keyword>
<dbReference type="AlphaFoldDB" id="A0AAJ8MVK1"/>
<organism evidence="3 4">
    <name type="scientific">Kwoniella shandongensis</name>
    <dbReference type="NCBI Taxonomy" id="1734106"/>
    <lineage>
        <taxon>Eukaryota</taxon>
        <taxon>Fungi</taxon>
        <taxon>Dikarya</taxon>
        <taxon>Basidiomycota</taxon>
        <taxon>Agaricomycotina</taxon>
        <taxon>Tremellomycetes</taxon>
        <taxon>Tremellales</taxon>
        <taxon>Cryptococcaceae</taxon>
        <taxon>Kwoniella</taxon>
    </lineage>
</organism>
<evidence type="ECO:0000256" key="1">
    <source>
        <dbReference type="SAM" id="MobiDB-lite"/>
    </source>
</evidence>
<sequence length="896" mass="100884">MSTRRKRSRQQTDPSSVTSQPPPPSSKKATRSSTRKQQAQIQAPMGSIASSSSATMPTLAPPPLKEYNDNSSDMFGDDIDINPDFPEPGIDDDDELKAAIQASLKENYAHSPRTKTKVVNLPSPAPTNDRISHGREGWKRDYTICKSRWGKRGEVEGYAGMVATIHDWKYGDVEDSIKFQLDYEDIDGRQIVMKLEIVFKDLKTYPASYSLVLFSEDKLPRRAETTFSRFADIYDLDIPLLLERLVASLQGDDDATGGVPPDFEDEDEEVEYDADGVGIGDEWTEAPGRGFEVAKGSVEDLGSKFSLLKEHFEQAKNFNYRPGLTRVSDFWNLPIDPNTLGMWDDGLVEAWKDDQRITLLIGTETYPPHLDRMRYWLGFHKDFMVSSTRGQGGLAPFYLSEPLLDYLKTFGRCFKLKTAYSLNWATADRIGMDEDQSNQVFKHSHVPKSTGPRDKGDPLDKGLQNNIPLCAFHWVLRRFMEAPKYCLCADLLSIVVPPEYGILEPTLFDDLPDQRNALVWLIDQLPKVSEIKAELESGKKLNKIEAPAASIAVLRWVVGSCRAYLKEAKPNEGVSNGFASATYGMSEKLKQFVFVVGSPEQEISNPTSISWWHNILRTGLDFNEIECGRNTPSRWKAMPAPTLVIEPTPTINCREQRPWLSLKMPEKLKRTTYIDDEPDDETDYKILHPDPPPAPIKSFKPTLKSRIGRIQQMPPPSETSVVASKALGKEFKTLVKAQGEGKLPFYVDPETDSLYCWLLELHEFPDSLLKTDLKKHKIPSIIAELRFPASFPHSPPFMRILHPRCLPFMQGGGGNITAGGSVCNEILTASGWNPAFCVEAIVRDIMVNMTEATPPARLDTRAWDRPYTLREAIDAYKRVAVQHGWQVPEDFDRLAT</sequence>
<dbReference type="Pfam" id="PF00179">
    <property type="entry name" value="UQ_con"/>
    <property type="match status" value="1"/>
</dbReference>
<dbReference type="GeneID" id="43590404"/>
<protein>
    <recommendedName>
        <fullName evidence="2">UBC core domain-containing protein</fullName>
    </recommendedName>
</protein>
<dbReference type="CDD" id="cd23802">
    <property type="entry name" value="UBCc_UBE2Q"/>
    <property type="match status" value="1"/>
</dbReference>
<dbReference type="InterPro" id="IPR000608">
    <property type="entry name" value="UBC"/>
</dbReference>
<proteinExistence type="predicted"/>
<name>A0AAJ8MVK1_9TREE</name>
<dbReference type="RefSeq" id="XP_065823044.1">
    <property type="nucleotide sequence ID" value="XM_065966972.1"/>
</dbReference>
<dbReference type="Gene3D" id="3.10.110.10">
    <property type="entry name" value="Ubiquitin Conjugating Enzyme"/>
    <property type="match status" value="1"/>
</dbReference>
<reference evidence="3" key="2">
    <citation type="submission" date="2024-01" db="EMBL/GenBank/DDBJ databases">
        <title>Comparative genomics of Cryptococcus and Kwoniella reveals pathogenesis evolution and contrasting modes of karyotype evolution via chromosome fusion or intercentromeric recombination.</title>
        <authorList>
            <person name="Coelho M.A."/>
            <person name="David-Palma M."/>
            <person name="Shea T."/>
            <person name="Bowers K."/>
            <person name="McGinley-Smith S."/>
            <person name="Mohammad A.W."/>
            <person name="Gnirke A."/>
            <person name="Yurkov A.M."/>
            <person name="Nowrousian M."/>
            <person name="Sun S."/>
            <person name="Cuomo C.A."/>
            <person name="Heitman J."/>
        </authorList>
    </citation>
    <scope>NUCLEOTIDE SEQUENCE</scope>
    <source>
        <strain evidence="3">CBS 12478</strain>
    </source>
</reference>
<dbReference type="SUPFAM" id="SSF54495">
    <property type="entry name" value="UBC-like"/>
    <property type="match status" value="1"/>
</dbReference>
<dbReference type="PROSITE" id="PS50127">
    <property type="entry name" value="UBC_2"/>
    <property type="match status" value="1"/>
</dbReference>
<feature type="region of interest" description="Disordered" evidence="1">
    <location>
        <begin position="1"/>
        <end position="78"/>
    </location>
</feature>
<evidence type="ECO:0000259" key="2">
    <source>
        <dbReference type="PROSITE" id="PS50127"/>
    </source>
</evidence>
<dbReference type="EMBL" id="CP144053">
    <property type="protein sequence ID" value="WWD16977.1"/>
    <property type="molecule type" value="Genomic_DNA"/>
</dbReference>
<dbReference type="Proteomes" id="UP000322225">
    <property type="component" value="Chromosome 3"/>
</dbReference>
<dbReference type="SMART" id="SM00212">
    <property type="entry name" value="UBCc"/>
    <property type="match status" value="1"/>
</dbReference>
<feature type="domain" description="UBC core" evidence="2">
    <location>
        <begin position="722"/>
        <end position="886"/>
    </location>
</feature>
<evidence type="ECO:0000313" key="4">
    <source>
        <dbReference type="Proteomes" id="UP000322225"/>
    </source>
</evidence>
<evidence type="ECO:0000313" key="3">
    <source>
        <dbReference type="EMBL" id="WWD16977.1"/>
    </source>
</evidence>